<dbReference type="SMART" id="SM00448">
    <property type="entry name" value="REC"/>
    <property type="match status" value="1"/>
</dbReference>
<dbReference type="CDD" id="cd06170">
    <property type="entry name" value="LuxR_C_like"/>
    <property type="match status" value="1"/>
</dbReference>
<evidence type="ECO:0000256" key="3">
    <source>
        <dbReference type="ARBA" id="ARBA00023125"/>
    </source>
</evidence>
<accession>A0A841YA95</accession>
<feature type="domain" description="Response regulatory" evidence="7">
    <location>
        <begin position="12"/>
        <end position="127"/>
    </location>
</feature>
<dbReference type="InterPro" id="IPR016032">
    <property type="entry name" value="Sig_transdc_resp-reg_C-effctor"/>
</dbReference>
<dbReference type="InterPro" id="IPR058245">
    <property type="entry name" value="NreC/VraR/RcsB-like_REC"/>
</dbReference>
<name>A0A841YA95_9LIST</name>
<keyword evidence="3" id="KW-0238">DNA-binding</keyword>
<dbReference type="SMART" id="SM00421">
    <property type="entry name" value="HTH_LUXR"/>
    <property type="match status" value="1"/>
</dbReference>
<dbReference type="PRINTS" id="PR00038">
    <property type="entry name" value="HTHLUXR"/>
</dbReference>
<dbReference type="SUPFAM" id="SSF46894">
    <property type="entry name" value="C-terminal effector domain of the bipartite response regulators"/>
    <property type="match status" value="1"/>
</dbReference>
<dbReference type="CDD" id="cd17535">
    <property type="entry name" value="REC_NarL-like"/>
    <property type="match status" value="1"/>
</dbReference>
<evidence type="ECO:0000256" key="4">
    <source>
        <dbReference type="ARBA" id="ARBA00023163"/>
    </source>
</evidence>
<evidence type="ECO:0000259" key="6">
    <source>
        <dbReference type="PROSITE" id="PS50043"/>
    </source>
</evidence>
<dbReference type="PROSITE" id="PS50110">
    <property type="entry name" value="RESPONSE_REGULATORY"/>
    <property type="match status" value="1"/>
</dbReference>
<dbReference type="GO" id="GO:0000160">
    <property type="term" value="P:phosphorelay signal transduction system"/>
    <property type="evidence" value="ECO:0007669"/>
    <property type="project" value="InterPro"/>
</dbReference>
<organism evidence="8 9">
    <name type="scientific">Listeria booriae</name>
    <dbReference type="NCBI Taxonomy" id="1552123"/>
    <lineage>
        <taxon>Bacteria</taxon>
        <taxon>Bacillati</taxon>
        <taxon>Bacillota</taxon>
        <taxon>Bacilli</taxon>
        <taxon>Bacillales</taxon>
        <taxon>Listeriaceae</taxon>
        <taxon>Listeria</taxon>
    </lineage>
</organism>
<sequence>MKKDWMRGLMIKVLVVDDNSFITGGLEIILGTMDGIKVVGSAENGAEAVAFCQAQAVDVVLMDVRMPVMDGVEATKQITETTDAKVIILTTFDDDAFILKAIANGAKGYLLKNNDPELIRHAVMSVMRNQSIIQEEIWDKVKQSLGTEKTGVTPDLSGLRLTAREMDVMKAVASGLSNKEIAKNLFISEGTVANNISALLGKLGLDHRTQLAILYLTGKVGGGEM</sequence>
<keyword evidence="4" id="KW-0804">Transcription</keyword>
<keyword evidence="1 5" id="KW-0597">Phosphoprotein</keyword>
<protein>
    <submittedName>
        <fullName evidence="8">Response regulator transcription factor</fullName>
    </submittedName>
</protein>
<dbReference type="PANTHER" id="PTHR43214:SF40">
    <property type="entry name" value="TRANSCRIPTIONAL REGULATORY PROTEIN LNRK"/>
    <property type="match status" value="1"/>
</dbReference>
<dbReference type="InterPro" id="IPR001789">
    <property type="entry name" value="Sig_transdc_resp-reg_receiver"/>
</dbReference>
<dbReference type="EMBL" id="JAARPL010000021">
    <property type="protein sequence ID" value="MBC1373853.1"/>
    <property type="molecule type" value="Genomic_DNA"/>
</dbReference>
<evidence type="ECO:0000256" key="5">
    <source>
        <dbReference type="PROSITE-ProRule" id="PRU00169"/>
    </source>
</evidence>
<dbReference type="Gene3D" id="3.40.50.2300">
    <property type="match status" value="1"/>
</dbReference>
<evidence type="ECO:0000256" key="2">
    <source>
        <dbReference type="ARBA" id="ARBA00023015"/>
    </source>
</evidence>
<dbReference type="GO" id="GO:0006355">
    <property type="term" value="P:regulation of DNA-templated transcription"/>
    <property type="evidence" value="ECO:0007669"/>
    <property type="project" value="InterPro"/>
</dbReference>
<dbReference type="Pfam" id="PF00196">
    <property type="entry name" value="GerE"/>
    <property type="match status" value="1"/>
</dbReference>
<evidence type="ECO:0000313" key="9">
    <source>
        <dbReference type="Proteomes" id="UP000591929"/>
    </source>
</evidence>
<dbReference type="AlphaFoldDB" id="A0A841YA95"/>
<evidence type="ECO:0000256" key="1">
    <source>
        <dbReference type="ARBA" id="ARBA00022553"/>
    </source>
</evidence>
<dbReference type="Proteomes" id="UP000591929">
    <property type="component" value="Unassembled WGS sequence"/>
</dbReference>
<reference evidence="8 9" key="1">
    <citation type="submission" date="2020-03" db="EMBL/GenBank/DDBJ databases">
        <title>Soil Listeria distribution.</title>
        <authorList>
            <person name="Liao J."/>
            <person name="Wiedmann M."/>
        </authorList>
    </citation>
    <scope>NUCLEOTIDE SEQUENCE [LARGE SCALE GENOMIC DNA]</scope>
    <source>
        <strain evidence="8 9">FSL L7-1681</strain>
    </source>
</reference>
<comment type="caution">
    <text evidence="8">The sequence shown here is derived from an EMBL/GenBank/DDBJ whole genome shotgun (WGS) entry which is preliminary data.</text>
</comment>
<evidence type="ECO:0000313" key="8">
    <source>
        <dbReference type="EMBL" id="MBC1373853.1"/>
    </source>
</evidence>
<dbReference type="SUPFAM" id="SSF52172">
    <property type="entry name" value="CheY-like"/>
    <property type="match status" value="1"/>
</dbReference>
<proteinExistence type="predicted"/>
<keyword evidence="2" id="KW-0805">Transcription regulation</keyword>
<dbReference type="PANTHER" id="PTHR43214">
    <property type="entry name" value="TWO-COMPONENT RESPONSE REGULATOR"/>
    <property type="match status" value="1"/>
</dbReference>
<feature type="domain" description="HTH luxR-type" evidence="6">
    <location>
        <begin position="154"/>
        <end position="219"/>
    </location>
</feature>
<gene>
    <name evidence="8" type="ORF">HB847_16015</name>
</gene>
<dbReference type="GO" id="GO:0003677">
    <property type="term" value="F:DNA binding"/>
    <property type="evidence" value="ECO:0007669"/>
    <property type="project" value="UniProtKB-KW"/>
</dbReference>
<dbReference type="PROSITE" id="PS50043">
    <property type="entry name" value="HTH_LUXR_2"/>
    <property type="match status" value="1"/>
</dbReference>
<evidence type="ECO:0000259" key="7">
    <source>
        <dbReference type="PROSITE" id="PS50110"/>
    </source>
</evidence>
<dbReference type="InterPro" id="IPR000792">
    <property type="entry name" value="Tscrpt_reg_LuxR_C"/>
</dbReference>
<dbReference type="Pfam" id="PF00072">
    <property type="entry name" value="Response_reg"/>
    <property type="match status" value="1"/>
</dbReference>
<dbReference type="InterPro" id="IPR039420">
    <property type="entry name" value="WalR-like"/>
</dbReference>
<dbReference type="InterPro" id="IPR011006">
    <property type="entry name" value="CheY-like_superfamily"/>
</dbReference>
<feature type="modified residue" description="4-aspartylphosphate" evidence="5">
    <location>
        <position position="63"/>
    </location>
</feature>
<dbReference type="PROSITE" id="PS00622">
    <property type="entry name" value="HTH_LUXR_1"/>
    <property type="match status" value="1"/>
</dbReference>